<organism evidence="1 2">
    <name type="scientific">Candidatus Komeilibacteria bacterium RIFCSPHIGHO2_01_FULL_52_14</name>
    <dbReference type="NCBI Taxonomy" id="1798549"/>
    <lineage>
        <taxon>Bacteria</taxon>
        <taxon>Candidatus Komeiliibacteriota</taxon>
    </lineage>
</organism>
<dbReference type="InterPro" id="IPR035093">
    <property type="entry name" value="RelE/ParE_toxin_dom_sf"/>
</dbReference>
<dbReference type="Proteomes" id="UP000177817">
    <property type="component" value="Unassembled WGS sequence"/>
</dbReference>
<sequence>MDKIKKALRKLDAKEQKLVREALILLKAGQYDTLDLKKLKGRDDIYRIRKGSIRIIFRKDRAGKIYILAIERRSNTTYNF</sequence>
<evidence type="ECO:0000313" key="1">
    <source>
        <dbReference type="EMBL" id="OGY89955.1"/>
    </source>
</evidence>
<dbReference type="AlphaFoldDB" id="A0A1G2BLF3"/>
<reference evidence="1 2" key="1">
    <citation type="journal article" date="2016" name="Nat. Commun.">
        <title>Thousands of microbial genomes shed light on interconnected biogeochemical processes in an aquifer system.</title>
        <authorList>
            <person name="Anantharaman K."/>
            <person name="Brown C.T."/>
            <person name="Hug L.A."/>
            <person name="Sharon I."/>
            <person name="Castelle C.J."/>
            <person name="Probst A.J."/>
            <person name="Thomas B.C."/>
            <person name="Singh A."/>
            <person name="Wilkins M.J."/>
            <person name="Karaoz U."/>
            <person name="Brodie E.L."/>
            <person name="Williams K.H."/>
            <person name="Hubbard S.S."/>
            <person name="Banfield J.F."/>
        </authorList>
    </citation>
    <scope>NUCLEOTIDE SEQUENCE [LARGE SCALE GENOMIC DNA]</scope>
</reference>
<accession>A0A1G2BLF3</accession>
<dbReference type="Gene3D" id="3.30.2310.20">
    <property type="entry name" value="RelE-like"/>
    <property type="match status" value="1"/>
</dbReference>
<protein>
    <recommendedName>
        <fullName evidence="3">Type II toxin-antitoxin system RelE/ParE family toxin</fullName>
    </recommendedName>
</protein>
<dbReference type="SUPFAM" id="SSF143011">
    <property type="entry name" value="RelE-like"/>
    <property type="match status" value="1"/>
</dbReference>
<dbReference type="EMBL" id="MHKK01000021">
    <property type="protein sequence ID" value="OGY89955.1"/>
    <property type="molecule type" value="Genomic_DNA"/>
</dbReference>
<evidence type="ECO:0008006" key="3">
    <source>
        <dbReference type="Google" id="ProtNLM"/>
    </source>
</evidence>
<name>A0A1G2BLF3_9BACT</name>
<evidence type="ECO:0000313" key="2">
    <source>
        <dbReference type="Proteomes" id="UP000177817"/>
    </source>
</evidence>
<comment type="caution">
    <text evidence="1">The sequence shown here is derived from an EMBL/GenBank/DDBJ whole genome shotgun (WGS) entry which is preliminary data.</text>
</comment>
<gene>
    <name evidence="1" type="ORF">A2677_03320</name>
</gene>
<proteinExistence type="predicted"/>